<dbReference type="EMBL" id="MRZV01000082">
    <property type="protein sequence ID" value="PIK59461.1"/>
    <property type="molecule type" value="Genomic_DNA"/>
</dbReference>
<reference evidence="2 3" key="1">
    <citation type="journal article" date="2017" name="PLoS Biol.">
        <title>The sea cucumber genome provides insights into morphological evolution and visceral regeneration.</title>
        <authorList>
            <person name="Zhang X."/>
            <person name="Sun L."/>
            <person name="Yuan J."/>
            <person name="Sun Y."/>
            <person name="Gao Y."/>
            <person name="Zhang L."/>
            <person name="Li S."/>
            <person name="Dai H."/>
            <person name="Hamel J.F."/>
            <person name="Liu C."/>
            <person name="Yu Y."/>
            <person name="Liu S."/>
            <person name="Lin W."/>
            <person name="Guo K."/>
            <person name="Jin S."/>
            <person name="Xu P."/>
            <person name="Storey K.B."/>
            <person name="Huan P."/>
            <person name="Zhang T."/>
            <person name="Zhou Y."/>
            <person name="Zhang J."/>
            <person name="Lin C."/>
            <person name="Li X."/>
            <person name="Xing L."/>
            <person name="Huo D."/>
            <person name="Sun M."/>
            <person name="Wang L."/>
            <person name="Mercier A."/>
            <person name="Li F."/>
            <person name="Yang H."/>
            <person name="Xiang J."/>
        </authorList>
    </citation>
    <scope>NUCLEOTIDE SEQUENCE [LARGE SCALE GENOMIC DNA]</scope>
    <source>
        <strain evidence="2">Shaxun</strain>
        <tissue evidence="2">Muscle</tissue>
    </source>
</reference>
<feature type="region of interest" description="Disordered" evidence="1">
    <location>
        <begin position="1"/>
        <end position="84"/>
    </location>
</feature>
<feature type="region of interest" description="Disordered" evidence="1">
    <location>
        <begin position="172"/>
        <end position="210"/>
    </location>
</feature>
<proteinExistence type="predicted"/>
<name>A0A2G8LGT2_STIJA</name>
<sequence length="222" mass="26039">MQAQQQYHQPQQQQHHLAQQQYHPQPQQQQPQHHQKKRQPPPQQQHHRNQPPQGHTTVDSRRSRQPLAPKSTRFELNSPWKDPNMPIGNRFHPNVVPYQDSYNVSPKGWGRDVDHFGEDNNIKDHYEYTGTSEKFQFSPAPRINKFNNTMTTPFTDNYNCRPKSWCDIELTASPSHRQRQPPPSRRAYPQHSQHNQSSVKQFTGQSSWDTASPMNFEAIIGL</sequence>
<accession>A0A2G8LGT2</accession>
<comment type="caution">
    <text evidence="2">The sequence shown here is derived from an EMBL/GenBank/DDBJ whole genome shotgun (WGS) entry which is preliminary data.</text>
</comment>
<dbReference type="Proteomes" id="UP000230750">
    <property type="component" value="Unassembled WGS sequence"/>
</dbReference>
<evidence type="ECO:0000256" key="1">
    <source>
        <dbReference type="SAM" id="MobiDB-lite"/>
    </source>
</evidence>
<evidence type="ECO:0000313" key="3">
    <source>
        <dbReference type="Proteomes" id="UP000230750"/>
    </source>
</evidence>
<gene>
    <name evidence="2" type="ORF">BSL78_03605</name>
</gene>
<dbReference type="OrthoDB" id="10526204at2759"/>
<feature type="compositionally biased region" description="Low complexity" evidence="1">
    <location>
        <begin position="1"/>
        <end position="32"/>
    </location>
</feature>
<feature type="compositionally biased region" description="Basic residues" evidence="1">
    <location>
        <begin position="33"/>
        <end position="49"/>
    </location>
</feature>
<protein>
    <submittedName>
        <fullName evidence="2">Uncharacterized protein</fullName>
    </submittedName>
</protein>
<feature type="compositionally biased region" description="Polar residues" evidence="1">
    <location>
        <begin position="190"/>
        <end position="210"/>
    </location>
</feature>
<keyword evidence="3" id="KW-1185">Reference proteome</keyword>
<evidence type="ECO:0000313" key="2">
    <source>
        <dbReference type="EMBL" id="PIK59461.1"/>
    </source>
</evidence>
<dbReference type="AlphaFoldDB" id="A0A2G8LGT2"/>
<organism evidence="2 3">
    <name type="scientific">Stichopus japonicus</name>
    <name type="common">Sea cucumber</name>
    <dbReference type="NCBI Taxonomy" id="307972"/>
    <lineage>
        <taxon>Eukaryota</taxon>
        <taxon>Metazoa</taxon>
        <taxon>Echinodermata</taxon>
        <taxon>Eleutherozoa</taxon>
        <taxon>Echinozoa</taxon>
        <taxon>Holothuroidea</taxon>
        <taxon>Aspidochirotacea</taxon>
        <taxon>Aspidochirotida</taxon>
        <taxon>Stichopodidae</taxon>
        <taxon>Apostichopus</taxon>
    </lineage>
</organism>